<organism evidence="9 10">
    <name type="scientific">Posidoniimonas corsicana</name>
    <dbReference type="NCBI Taxonomy" id="1938618"/>
    <lineage>
        <taxon>Bacteria</taxon>
        <taxon>Pseudomonadati</taxon>
        <taxon>Planctomycetota</taxon>
        <taxon>Planctomycetia</taxon>
        <taxon>Pirellulales</taxon>
        <taxon>Lacipirellulaceae</taxon>
        <taxon>Posidoniimonas</taxon>
    </lineage>
</organism>
<gene>
    <name evidence="9" type="ORF">KOR34_38790</name>
</gene>
<proteinExistence type="inferred from homology"/>
<evidence type="ECO:0000256" key="3">
    <source>
        <dbReference type="ARBA" id="ARBA00022729"/>
    </source>
</evidence>
<dbReference type="SMART" id="SM00812">
    <property type="entry name" value="Alpha_L_fucos"/>
    <property type="match status" value="1"/>
</dbReference>
<reference evidence="9 10" key="1">
    <citation type="submission" date="2019-02" db="EMBL/GenBank/DDBJ databases">
        <title>Deep-cultivation of Planctomycetes and their phenomic and genomic characterization uncovers novel biology.</title>
        <authorList>
            <person name="Wiegand S."/>
            <person name="Jogler M."/>
            <person name="Boedeker C."/>
            <person name="Pinto D."/>
            <person name="Vollmers J."/>
            <person name="Rivas-Marin E."/>
            <person name="Kohn T."/>
            <person name="Peeters S.H."/>
            <person name="Heuer A."/>
            <person name="Rast P."/>
            <person name="Oberbeckmann S."/>
            <person name="Bunk B."/>
            <person name="Jeske O."/>
            <person name="Meyerdierks A."/>
            <person name="Storesund J.E."/>
            <person name="Kallscheuer N."/>
            <person name="Luecker S."/>
            <person name="Lage O.M."/>
            <person name="Pohl T."/>
            <person name="Merkel B.J."/>
            <person name="Hornburger P."/>
            <person name="Mueller R.-W."/>
            <person name="Bruemmer F."/>
            <person name="Labrenz M."/>
            <person name="Spormann A.M."/>
            <person name="Op Den Camp H."/>
            <person name="Overmann J."/>
            <person name="Amann R."/>
            <person name="Jetten M.S.M."/>
            <person name="Mascher T."/>
            <person name="Medema M.H."/>
            <person name="Devos D.P."/>
            <person name="Kaster A.-K."/>
            <person name="Ovreas L."/>
            <person name="Rohde M."/>
            <person name="Galperin M.Y."/>
            <person name="Jogler C."/>
        </authorList>
    </citation>
    <scope>NUCLEOTIDE SEQUENCE [LARGE SCALE GENOMIC DNA]</scope>
    <source>
        <strain evidence="9 10">KOR34</strain>
    </source>
</reference>
<evidence type="ECO:0000256" key="1">
    <source>
        <dbReference type="ARBA" id="ARBA00007951"/>
    </source>
</evidence>
<dbReference type="Gene3D" id="3.20.20.80">
    <property type="entry name" value="Glycosidases"/>
    <property type="match status" value="1"/>
</dbReference>
<feature type="signal peptide" evidence="6">
    <location>
        <begin position="1"/>
        <end position="20"/>
    </location>
</feature>
<name>A0A5C5V7V9_9BACT</name>
<dbReference type="InterPro" id="IPR017853">
    <property type="entry name" value="GH"/>
</dbReference>
<protein>
    <recommendedName>
        <fullName evidence="2">alpha-L-fucosidase</fullName>
        <ecNumber evidence="2">3.2.1.51</ecNumber>
    </recommendedName>
</protein>
<accession>A0A5C5V7V9</accession>
<evidence type="ECO:0000256" key="2">
    <source>
        <dbReference type="ARBA" id="ARBA00012662"/>
    </source>
</evidence>
<keyword evidence="5" id="KW-0326">Glycosidase</keyword>
<evidence type="ECO:0000256" key="4">
    <source>
        <dbReference type="ARBA" id="ARBA00022801"/>
    </source>
</evidence>
<keyword evidence="3 6" id="KW-0732">Signal</keyword>
<dbReference type="Pfam" id="PF00754">
    <property type="entry name" value="F5_F8_type_C"/>
    <property type="match status" value="1"/>
</dbReference>
<evidence type="ECO:0000256" key="5">
    <source>
        <dbReference type="ARBA" id="ARBA00023295"/>
    </source>
</evidence>
<dbReference type="InterPro" id="IPR000421">
    <property type="entry name" value="FA58C"/>
</dbReference>
<evidence type="ECO:0000313" key="10">
    <source>
        <dbReference type="Proteomes" id="UP000316714"/>
    </source>
</evidence>
<dbReference type="OrthoDB" id="107551at2"/>
<dbReference type="PANTHER" id="PTHR10030">
    <property type="entry name" value="ALPHA-L-FUCOSIDASE"/>
    <property type="match status" value="1"/>
</dbReference>
<keyword evidence="10" id="KW-1185">Reference proteome</keyword>
<dbReference type="GO" id="GO:0005764">
    <property type="term" value="C:lysosome"/>
    <property type="evidence" value="ECO:0007669"/>
    <property type="project" value="TreeGrafter"/>
</dbReference>
<dbReference type="Pfam" id="PF01120">
    <property type="entry name" value="Alpha_L_fucos"/>
    <property type="match status" value="1"/>
</dbReference>
<dbReference type="Proteomes" id="UP000316714">
    <property type="component" value="Unassembled WGS sequence"/>
</dbReference>
<evidence type="ECO:0000259" key="7">
    <source>
        <dbReference type="Pfam" id="PF00754"/>
    </source>
</evidence>
<sequence precursor="true">MRPSLLLVGSLLLSATVSQATEPPRPYGATPTERQLRWHGLETYGFVHFTVNTFTDREWGYGDESPDTFNPTDFDADQIVQTAKRAGLRGLILTAKHHDGFCLWPSEHATHSVKQSKWRGGEGDVVREISDACRRHGLEFGVYLSPWDRNHPDYGRPEYLTYYRNQLRELLTGYGPIFEVWFDGANGGDGYYGGARERRSIDNRTYYDWENTQSIVRELQPDACMFSDAGPDIRWVGNERGAAGDPCWHTVSGDGVWPGHADTKVLNQGERGGEHWRPAEVDVSIRPGWFYHASEDDRVKRPADLMKIYFESVGRGANLLLNLCPDRRGQIPERDVQSLAAWKNRLDQTFATDLAHGARATTSNTRGDDPRFAPGNVLDASRNTYWSTDDPVTSAELVLELAAPVTFNVVRVREHLPLGQRVDALEVDAWVDGAWQTVGRATSIGAQLLLQTPDTTTSRVRIRITDAAACPAISEVGLFRMPDEAAP</sequence>
<feature type="domain" description="Glycoside hydrolase family 29 N-terminal" evidence="8">
    <location>
        <begin position="45"/>
        <end position="340"/>
    </location>
</feature>
<evidence type="ECO:0000259" key="8">
    <source>
        <dbReference type="Pfam" id="PF01120"/>
    </source>
</evidence>
<dbReference type="PANTHER" id="PTHR10030:SF37">
    <property type="entry name" value="ALPHA-L-FUCOSIDASE-RELATED"/>
    <property type="match status" value="1"/>
</dbReference>
<dbReference type="InterPro" id="IPR000933">
    <property type="entry name" value="Glyco_hydro_29"/>
</dbReference>
<dbReference type="FunFam" id="3.20.20.80:FF:000052">
    <property type="entry name" value="Putative alpha-L-fucosidase 1"/>
    <property type="match status" value="1"/>
</dbReference>
<dbReference type="InterPro" id="IPR008979">
    <property type="entry name" value="Galactose-bd-like_sf"/>
</dbReference>
<feature type="chain" id="PRO_5022675854" description="alpha-L-fucosidase" evidence="6">
    <location>
        <begin position="21"/>
        <end position="487"/>
    </location>
</feature>
<dbReference type="EMBL" id="SIHJ01000002">
    <property type="protein sequence ID" value="TWT34043.1"/>
    <property type="molecule type" value="Genomic_DNA"/>
</dbReference>
<dbReference type="EC" id="3.2.1.51" evidence="2"/>
<dbReference type="Gene3D" id="2.60.120.260">
    <property type="entry name" value="Galactose-binding domain-like"/>
    <property type="match status" value="1"/>
</dbReference>
<comment type="similarity">
    <text evidence="1">Belongs to the glycosyl hydrolase 29 family.</text>
</comment>
<dbReference type="InterPro" id="IPR057739">
    <property type="entry name" value="Glyco_hydro_29_N"/>
</dbReference>
<dbReference type="GO" id="GO:0016139">
    <property type="term" value="P:glycoside catabolic process"/>
    <property type="evidence" value="ECO:0007669"/>
    <property type="project" value="TreeGrafter"/>
</dbReference>
<comment type="caution">
    <text evidence="9">The sequence shown here is derived from an EMBL/GenBank/DDBJ whole genome shotgun (WGS) entry which is preliminary data.</text>
</comment>
<dbReference type="SUPFAM" id="SSF51445">
    <property type="entry name" value="(Trans)glycosidases"/>
    <property type="match status" value="1"/>
</dbReference>
<dbReference type="SUPFAM" id="SSF49785">
    <property type="entry name" value="Galactose-binding domain-like"/>
    <property type="match status" value="1"/>
</dbReference>
<dbReference type="GO" id="GO:0006004">
    <property type="term" value="P:fucose metabolic process"/>
    <property type="evidence" value="ECO:0007669"/>
    <property type="project" value="TreeGrafter"/>
</dbReference>
<dbReference type="AlphaFoldDB" id="A0A5C5V7V9"/>
<dbReference type="GO" id="GO:0004560">
    <property type="term" value="F:alpha-L-fucosidase activity"/>
    <property type="evidence" value="ECO:0007669"/>
    <property type="project" value="InterPro"/>
</dbReference>
<evidence type="ECO:0000256" key="6">
    <source>
        <dbReference type="SAM" id="SignalP"/>
    </source>
</evidence>
<feature type="domain" description="F5/8 type C" evidence="7">
    <location>
        <begin position="361"/>
        <end position="466"/>
    </location>
</feature>
<evidence type="ECO:0000313" key="9">
    <source>
        <dbReference type="EMBL" id="TWT34043.1"/>
    </source>
</evidence>
<keyword evidence="4" id="KW-0378">Hydrolase</keyword>
<dbReference type="RefSeq" id="WP_146567157.1">
    <property type="nucleotide sequence ID" value="NZ_SIHJ01000002.1"/>
</dbReference>